<dbReference type="Gramene" id="Os07t0481000-03">
    <property type="protein sequence ID" value="Os07t0481000-03"/>
    <property type="gene ID" value="Os07g0481000"/>
</dbReference>
<protein>
    <submittedName>
        <fullName evidence="1">Os07g0481000 protein</fullName>
    </submittedName>
</protein>
<organism evidence="1 2">
    <name type="scientific">Oryza sativa subsp. japonica</name>
    <name type="common">Rice</name>
    <dbReference type="NCBI Taxonomy" id="39947"/>
    <lineage>
        <taxon>Eukaryota</taxon>
        <taxon>Viridiplantae</taxon>
        <taxon>Streptophyta</taxon>
        <taxon>Embryophyta</taxon>
        <taxon>Tracheophyta</taxon>
        <taxon>Spermatophyta</taxon>
        <taxon>Magnoliopsida</taxon>
        <taxon>Liliopsida</taxon>
        <taxon>Poales</taxon>
        <taxon>Poaceae</taxon>
        <taxon>BOP clade</taxon>
        <taxon>Oryzoideae</taxon>
        <taxon>Oryzeae</taxon>
        <taxon>Oryzinae</taxon>
        <taxon>Oryza</taxon>
        <taxon>Oryza sativa</taxon>
    </lineage>
</organism>
<proteinExistence type="predicted"/>
<reference evidence="1 2" key="2">
    <citation type="journal article" date="2013" name="Plant Cell Physiol.">
        <title>Rice Annotation Project Database (RAP-DB): an integrative and interactive database for rice genomics.</title>
        <authorList>
            <person name="Sakai H."/>
            <person name="Lee S.S."/>
            <person name="Tanaka T."/>
            <person name="Numa H."/>
            <person name="Kim J."/>
            <person name="Kawahara Y."/>
            <person name="Wakimoto H."/>
            <person name="Yang C.C."/>
            <person name="Iwamoto M."/>
            <person name="Abe T."/>
            <person name="Yamada Y."/>
            <person name="Muto A."/>
            <person name="Inokuchi H."/>
            <person name="Ikemura T."/>
            <person name="Matsumoto T."/>
            <person name="Sasaki T."/>
            <person name="Itoh T."/>
        </authorList>
    </citation>
    <scope>NUCLEOTIDE SEQUENCE [LARGE SCALE GENOMIC DNA]</scope>
    <source>
        <strain evidence="2">cv. Nipponbare</strain>
    </source>
</reference>
<keyword evidence="2" id="KW-1185">Reference proteome</keyword>
<evidence type="ECO:0000313" key="1">
    <source>
        <dbReference type="EMBL" id="BAT01485.1"/>
    </source>
</evidence>
<dbReference type="AlphaFoldDB" id="A0A0P0X5U0"/>
<gene>
    <name evidence="1" type="ordered locus">Os07g0481000</name>
    <name evidence="1" type="ORF">OSNPB_070481000</name>
</gene>
<reference evidence="2" key="1">
    <citation type="journal article" date="2005" name="Nature">
        <title>The map-based sequence of the rice genome.</title>
        <authorList>
            <consortium name="International rice genome sequencing project (IRGSP)"/>
            <person name="Matsumoto T."/>
            <person name="Wu J."/>
            <person name="Kanamori H."/>
            <person name="Katayose Y."/>
            <person name="Fujisawa M."/>
            <person name="Namiki N."/>
            <person name="Mizuno H."/>
            <person name="Yamamoto K."/>
            <person name="Antonio B.A."/>
            <person name="Baba T."/>
            <person name="Sakata K."/>
            <person name="Nagamura Y."/>
            <person name="Aoki H."/>
            <person name="Arikawa K."/>
            <person name="Arita K."/>
            <person name="Bito T."/>
            <person name="Chiden Y."/>
            <person name="Fujitsuka N."/>
            <person name="Fukunaka R."/>
            <person name="Hamada M."/>
            <person name="Harada C."/>
            <person name="Hayashi A."/>
            <person name="Hijishita S."/>
            <person name="Honda M."/>
            <person name="Hosokawa S."/>
            <person name="Ichikawa Y."/>
            <person name="Idonuma A."/>
            <person name="Iijima M."/>
            <person name="Ikeda M."/>
            <person name="Ikeno M."/>
            <person name="Ito K."/>
            <person name="Ito S."/>
            <person name="Ito T."/>
            <person name="Ito Y."/>
            <person name="Ito Y."/>
            <person name="Iwabuchi A."/>
            <person name="Kamiya K."/>
            <person name="Karasawa W."/>
            <person name="Kurita K."/>
            <person name="Katagiri S."/>
            <person name="Kikuta A."/>
            <person name="Kobayashi H."/>
            <person name="Kobayashi N."/>
            <person name="Machita K."/>
            <person name="Maehara T."/>
            <person name="Masukawa M."/>
            <person name="Mizubayashi T."/>
            <person name="Mukai Y."/>
            <person name="Nagasaki H."/>
            <person name="Nagata Y."/>
            <person name="Naito S."/>
            <person name="Nakashima M."/>
            <person name="Nakama Y."/>
            <person name="Nakamichi Y."/>
            <person name="Nakamura M."/>
            <person name="Meguro A."/>
            <person name="Negishi M."/>
            <person name="Ohta I."/>
            <person name="Ohta T."/>
            <person name="Okamoto M."/>
            <person name="Ono N."/>
            <person name="Saji S."/>
            <person name="Sakaguchi M."/>
            <person name="Sakai K."/>
            <person name="Shibata M."/>
            <person name="Shimokawa T."/>
            <person name="Song J."/>
            <person name="Takazaki Y."/>
            <person name="Terasawa K."/>
            <person name="Tsugane M."/>
            <person name="Tsuji K."/>
            <person name="Ueda S."/>
            <person name="Waki K."/>
            <person name="Yamagata H."/>
            <person name="Yamamoto M."/>
            <person name="Yamamoto S."/>
            <person name="Yamane H."/>
            <person name="Yoshiki S."/>
            <person name="Yoshihara R."/>
            <person name="Yukawa K."/>
            <person name="Zhong H."/>
            <person name="Yano M."/>
            <person name="Yuan Q."/>
            <person name="Ouyang S."/>
            <person name="Liu J."/>
            <person name="Jones K.M."/>
            <person name="Gansberger K."/>
            <person name="Moffat K."/>
            <person name="Hill J."/>
            <person name="Bera J."/>
            <person name="Fadrosh D."/>
            <person name="Jin S."/>
            <person name="Johri S."/>
            <person name="Kim M."/>
            <person name="Overton L."/>
            <person name="Reardon M."/>
            <person name="Tsitrin T."/>
            <person name="Vuong H."/>
            <person name="Weaver B."/>
            <person name="Ciecko A."/>
            <person name="Tallon L."/>
            <person name="Jackson J."/>
            <person name="Pai G."/>
            <person name="Aken S.V."/>
            <person name="Utterback T."/>
            <person name="Reidmuller S."/>
            <person name="Feldblyum T."/>
            <person name="Hsiao J."/>
            <person name="Zismann V."/>
            <person name="Iobst S."/>
            <person name="de Vazeille A.R."/>
            <person name="Buell C.R."/>
            <person name="Ying K."/>
            <person name="Li Y."/>
            <person name="Lu T."/>
            <person name="Huang Y."/>
            <person name="Zhao Q."/>
            <person name="Feng Q."/>
            <person name="Zhang L."/>
            <person name="Zhu J."/>
            <person name="Weng Q."/>
            <person name="Mu J."/>
            <person name="Lu Y."/>
            <person name="Fan D."/>
            <person name="Liu Y."/>
            <person name="Guan J."/>
            <person name="Zhang Y."/>
            <person name="Yu S."/>
            <person name="Liu X."/>
            <person name="Zhang Y."/>
            <person name="Hong G."/>
            <person name="Han B."/>
            <person name="Choisne N."/>
            <person name="Demange N."/>
            <person name="Orjeda G."/>
            <person name="Samain S."/>
            <person name="Cattolico L."/>
            <person name="Pelletier E."/>
            <person name="Couloux A."/>
            <person name="Segurens B."/>
            <person name="Wincker P."/>
            <person name="D'Hont A."/>
            <person name="Scarpelli C."/>
            <person name="Weissenbach J."/>
            <person name="Salanoubat M."/>
            <person name="Quetier F."/>
            <person name="Yu Y."/>
            <person name="Kim H.R."/>
            <person name="Rambo T."/>
            <person name="Currie J."/>
            <person name="Collura K."/>
            <person name="Luo M."/>
            <person name="Yang T."/>
            <person name="Ammiraju J.S.S."/>
            <person name="Engler F."/>
            <person name="Soderlund C."/>
            <person name="Wing R.A."/>
            <person name="Palmer L.E."/>
            <person name="de la Bastide M."/>
            <person name="Spiegel L."/>
            <person name="Nascimento L."/>
            <person name="Zutavern T."/>
            <person name="O'Shaughnessy A."/>
            <person name="Dike S."/>
            <person name="Dedhia N."/>
            <person name="Preston R."/>
            <person name="Balija V."/>
            <person name="McCombie W.R."/>
            <person name="Chow T."/>
            <person name="Chen H."/>
            <person name="Chung M."/>
            <person name="Chen C."/>
            <person name="Shaw J."/>
            <person name="Wu H."/>
            <person name="Hsiao K."/>
            <person name="Chao Y."/>
            <person name="Chu M."/>
            <person name="Cheng C."/>
            <person name="Hour A."/>
            <person name="Lee P."/>
            <person name="Lin S."/>
            <person name="Lin Y."/>
            <person name="Liou J."/>
            <person name="Liu S."/>
            <person name="Hsing Y."/>
            <person name="Raghuvanshi S."/>
            <person name="Mohanty A."/>
            <person name="Bharti A.K."/>
            <person name="Gaur A."/>
            <person name="Gupta V."/>
            <person name="Kumar D."/>
            <person name="Ravi V."/>
            <person name="Vij S."/>
            <person name="Kapur A."/>
            <person name="Khurana P."/>
            <person name="Khurana P."/>
            <person name="Khurana J.P."/>
            <person name="Tyagi A.K."/>
            <person name="Gaikwad K."/>
            <person name="Singh A."/>
            <person name="Dalal V."/>
            <person name="Srivastava S."/>
            <person name="Dixit A."/>
            <person name="Pal A.K."/>
            <person name="Ghazi I.A."/>
            <person name="Yadav M."/>
            <person name="Pandit A."/>
            <person name="Bhargava A."/>
            <person name="Sureshbabu K."/>
            <person name="Batra K."/>
            <person name="Sharma T.R."/>
            <person name="Mohapatra T."/>
            <person name="Singh N.K."/>
            <person name="Messing J."/>
            <person name="Nelson A.B."/>
            <person name="Fuks G."/>
            <person name="Kavchok S."/>
            <person name="Keizer G."/>
            <person name="Linton E."/>
            <person name="Llaca V."/>
            <person name="Song R."/>
            <person name="Tanyolac B."/>
            <person name="Young S."/>
            <person name="Ho-Il K."/>
            <person name="Hahn J.H."/>
            <person name="Sangsakoo G."/>
            <person name="Vanavichit A."/>
            <person name="de Mattos Luiz.A.T."/>
            <person name="Zimmer P.D."/>
            <person name="Malone G."/>
            <person name="Dellagostin O."/>
            <person name="de Oliveira A.C."/>
            <person name="Bevan M."/>
            <person name="Bancroft I."/>
            <person name="Minx P."/>
            <person name="Cordum H."/>
            <person name="Wilson R."/>
            <person name="Cheng Z."/>
            <person name="Jin W."/>
            <person name="Jiang J."/>
            <person name="Leong S.A."/>
            <person name="Iwama H."/>
            <person name="Gojobori T."/>
            <person name="Itoh T."/>
            <person name="Niimura Y."/>
            <person name="Fujii Y."/>
            <person name="Habara T."/>
            <person name="Sakai H."/>
            <person name="Sato Y."/>
            <person name="Wilson G."/>
            <person name="Kumar K."/>
            <person name="McCouch S."/>
            <person name="Juretic N."/>
            <person name="Hoen D."/>
            <person name="Wright S."/>
            <person name="Bruskiewich R."/>
            <person name="Bureau T."/>
            <person name="Miyao A."/>
            <person name="Hirochika H."/>
            <person name="Nishikawa T."/>
            <person name="Kadowaki K."/>
            <person name="Sugiura M."/>
            <person name="Burr B."/>
            <person name="Sasaki T."/>
        </authorList>
    </citation>
    <scope>NUCLEOTIDE SEQUENCE [LARGE SCALE GENOMIC DNA]</scope>
    <source>
        <strain evidence="2">cv. Nipponbare</strain>
    </source>
</reference>
<accession>A0A0P0X5U0</accession>
<evidence type="ECO:0000313" key="2">
    <source>
        <dbReference type="Proteomes" id="UP000059680"/>
    </source>
</evidence>
<sequence>MALEMATAVQTPFPLPDMSSPRSSLVYFSFISSISEQHPSINHQKHQRTLPEIKTGWHIYTFILQGLLVHNLLQLLHAELAHRWREAWCRGRRAAHASPSWRRWRIVLLLLATAIVGERRHTEQRSRVVAIVAVFVEAREA</sequence>
<reference evidence="1 2" key="3">
    <citation type="journal article" date="2013" name="Rice">
        <title>Improvement of the Oryza sativa Nipponbare reference genome using next generation sequence and optical map data.</title>
        <authorList>
            <person name="Kawahara Y."/>
            <person name="de la Bastide M."/>
            <person name="Hamilton J.P."/>
            <person name="Kanamori H."/>
            <person name="McCombie W.R."/>
            <person name="Ouyang S."/>
            <person name="Schwartz D.C."/>
            <person name="Tanaka T."/>
            <person name="Wu J."/>
            <person name="Zhou S."/>
            <person name="Childs K.L."/>
            <person name="Davidson R.M."/>
            <person name="Lin H."/>
            <person name="Quesada-Ocampo L."/>
            <person name="Vaillancourt B."/>
            <person name="Sakai H."/>
            <person name="Lee S.S."/>
            <person name="Kim J."/>
            <person name="Numa H."/>
            <person name="Itoh T."/>
            <person name="Buell C.R."/>
            <person name="Matsumoto T."/>
        </authorList>
    </citation>
    <scope>NUCLEOTIDE SEQUENCE [LARGE SCALE GENOMIC DNA]</scope>
    <source>
        <strain evidence="2">cv. Nipponbare</strain>
    </source>
</reference>
<dbReference type="EMBL" id="AP014963">
    <property type="protein sequence ID" value="BAT01485.1"/>
    <property type="molecule type" value="Genomic_DNA"/>
</dbReference>
<dbReference type="Proteomes" id="UP000059680">
    <property type="component" value="Chromosome 7"/>
</dbReference>
<name>A0A0P0X5U0_ORYSJ</name>
<dbReference type="ExpressionAtlas" id="A0A0P0X5U0">
    <property type="expression patterns" value="baseline and differential"/>
</dbReference>